<protein>
    <recommendedName>
        <fullName evidence="4">FlxA-like family protein</fullName>
    </recommendedName>
</protein>
<dbReference type="Pfam" id="PF14282">
    <property type="entry name" value="FlxA"/>
    <property type="match status" value="1"/>
</dbReference>
<dbReference type="InterPro" id="IPR025577">
    <property type="entry name" value="FlxA"/>
</dbReference>
<dbReference type="EMBL" id="CP028519">
    <property type="protein sequence ID" value="AVY94860.1"/>
    <property type="molecule type" value="Genomic_DNA"/>
</dbReference>
<feature type="compositionally biased region" description="Polar residues" evidence="1">
    <location>
        <begin position="103"/>
        <end position="123"/>
    </location>
</feature>
<organism evidence="2 3">
    <name type="scientific">Microvirgula aerodenitrificans</name>
    <dbReference type="NCBI Taxonomy" id="57480"/>
    <lineage>
        <taxon>Bacteria</taxon>
        <taxon>Pseudomonadati</taxon>
        <taxon>Pseudomonadota</taxon>
        <taxon>Betaproteobacteria</taxon>
        <taxon>Neisseriales</taxon>
        <taxon>Aquaspirillaceae</taxon>
        <taxon>Microvirgula</taxon>
    </lineage>
</organism>
<gene>
    <name evidence="2" type="ORF">DAI18_13040</name>
</gene>
<evidence type="ECO:0000256" key="1">
    <source>
        <dbReference type="SAM" id="MobiDB-lite"/>
    </source>
</evidence>
<dbReference type="KEGG" id="maer:DAI18_13040"/>
<evidence type="ECO:0000313" key="2">
    <source>
        <dbReference type="EMBL" id="AVY94860.1"/>
    </source>
</evidence>
<dbReference type="AlphaFoldDB" id="A0A2S0PBU2"/>
<name>A0A2S0PBU2_9NEIS</name>
<sequence length="123" mass="13165">MTSISVNLSSSASSTRMSTGATDSLGKKIADLKQQVQDLYKQAQELKDAKLSPAEKEKQQRIIEASIQMLQAEIARLEKERASQGKQGGTEPSRDPKPGTEVKTPTASVASPSNTGTQVDDFA</sequence>
<feature type="region of interest" description="Disordered" evidence="1">
    <location>
        <begin position="78"/>
        <end position="123"/>
    </location>
</feature>
<evidence type="ECO:0000313" key="3">
    <source>
        <dbReference type="Proteomes" id="UP000244173"/>
    </source>
</evidence>
<accession>A0A2S0PBU2</accession>
<dbReference type="RefSeq" id="WP_028499620.1">
    <property type="nucleotide sequence ID" value="NZ_CP028519.1"/>
</dbReference>
<proteinExistence type="predicted"/>
<dbReference type="Proteomes" id="UP000244173">
    <property type="component" value="Chromosome"/>
</dbReference>
<feature type="region of interest" description="Disordered" evidence="1">
    <location>
        <begin position="1"/>
        <end position="22"/>
    </location>
</feature>
<keyword evidence="3" id="KW-1185">Reference proteome</keyword>
<reference evidence="2 3" key="1">
    <citation type="submission" date="2018-04" db="EMBL/GenBank/DDBJ databases">
        <title>Denitrifier Microvirgula.</title>
        <authorList>
            <person name="Anderson E."/>
            <person name="Jang J."/>
            <person name="Ishii S."/>
        </authorList>
    </citation>
    <scope>NUCLEOTIDE SEQUENCE [LARGE SCALE GENOMIC DNA]</scope>
    <source>
        <strain evidence="2 3">BE2.4</strain>
    </source>
</reference>
<evidence type="ECO:0008006" key="4">
    <source>
        <dbReference type="Google" id="ProtNLM"/>
    </source>
</evidence>